<accession>A0ABT1R7D5</accession>
<reference evidence="2" key="1">
    <citation type="submission" date="2021-07" db="EMBL/GenBank/DDBJ databases">
        <title>Shinella sp. nov., a novel member of the genus Shinella from water.</title>
        <authorList>
            <person name="Deng Y."/>
        </authorList>
    </citation>
    <scope>NUCLEOTIDE SEQUENCE</scope>
    <source>
        <strain evidence="2">CPCC 100929</strain>
    </source>
</reference>
<name>A0ABT1R7D5_9HYPH</name>
<dbReference type="Pfam" id="PF05016">
    <property type="entry name" value="ParE_toxin"/>
    <property type="match status" value="1"/>
</dbReference>
<dbReference type="PANTHER" id="PTHR38813:SF1">
    <property type="entry name" value="TOXIN RELE1-RELATED"/>
    <property type="match status" value="1"/>
</dbReference>
<dbReference type="RefSeq" id="WP_256117572.1">
    <property type="nucleotide sequence ID" value="NZ_WHSB02000004.1"/>
</dbReference>
<dbReference type="InterPro" id="IPR007712">
    <property type="entry name" value="RelE/ParE_toxin"/>
</dbReference>
<evidence type="ECO:0000256" key="1">
    <source>
        <dbReference type="ARBA" id="ARBA00022649"/>
    </source>
</evidence>
<evidence type="ECO:0000313" key="2">
    <source>
        <dbReference type="EMBL" id="MCQ4631101.1"/>
    </source>
</evidence>
<dbReference type="Proteomes" id="UP000996601">
    <property type="component" value="Unassembled WGS sequence"/>
</dbReference>
<dbReference type="SUPFAM" id="SSF143011">
    <property type="entry name" value="RelE-like"/>
    <property type="match status" value="1"/>
</dbReference>
<keyword evidence="1" id="KW-1277">Toxin-antitoxin system</keyword>
<comment type="caution">
    <text evidence="2">The sequence shown here is derived from an EMBL/GenBank/DDBJ whole genome shotgun (WGS) entry which is preliminary data.</text>
</comment>
<dbReference type="PANTHER" id="PTHR38813">
    <property type="match status" value="1"/>
</dbReference>
<sequence>MKQVVFHAPALRTLARIPRNEADRIRAKIYQYAADPEALKANVKKLQGRTGFRLRVGNWRVIFDENGDVLDVLEVDSRGSIY</sequence>
<evidence type="ECO:0000313" key="3">
    <source>
        <dbReference type="Proteomes" id="UP000996601"/>
    </source>
</evidence>
<dbReference type="EMBL" id="WHSB02000004">
    <property type="protein sequence ID" value="MCQ4631101.1"/>
    <property type="molecule type" value="Genomic_DNA"/>
</dbReference>
<dbReference type="Gene3D" id="3.30.2310.20">
    <property type="entry name" value="RelE-like"/>
    <property type="match status" value="1"/>
</dbReference>
<protein>
    <submittedName>
        <fullName evidence="2">Type II toxin-antitoxin system RelE/ParE family toxin</fullName>
    </submittedName>
</protein>
<dbReference type="InterPro" id="IPR035093">
    <property type="entry name" value="RelE/ParE_toxin_dom_sf"/>
</dbReference>
<proteinExistence type="predicted"/>
<gene>
    <name evidence="2" type="ORF">GB927_013695</name>
</gene>
<keyword evidence="3" id="KW-1185">Reference proteome</keyword>
<organism evidence="2 3">
    <name type="scientific">Shinella lacus</name>
    <dbReference type="NCBI Taxonomy" id="2654216"/>
    <lineage>
        <taxon>Bacteria</taxon>
        <taxon>Pseudomonadati</taxon>
        <taxon>Pseudomonadota</taxon>
        <taxon>Alphaproteobacteria</taxon>
        <taxon>Hyphomicrobiales</taxon>
        <taxon>Rhizobiaceae</taxon>
        <taxon>Shinella</taxon>
    </lineage>
</organism>
<dbReference type="InterPro" id="IPR052747">
    <property type="entry name" value="TA_system_RelE_toxin"/>
</dbReference>